<protein>
    <submittedName>
        <fullName evidence="1">Uncharacterized protein</fullName>
    </submittedName>
</protein>
<proteinExistence type="predicted"/>
<reference evidence="1" key="1">
    <citation type="submission" date="2022-10" db="EMBL/GenBank/DDBJ databases">
        <title>Genome sequences of endogenous nimaviruses in decapod crustaceans.</title>
        <authorList>
            <person name="Kawato S."/>
            <person name="Nozaki R."/>
            <person name="Kondo H."/>
            <person name="Hirono I."/>
        </authorList>
    </citation>
    <scope>NUCLEOTIDE SEQUENCE</scope>
    <source>
        <strain evidence="1">Mikawa2016</strain>
    </source>
</reference>
<accession>A0A9C7BYH4</accession>
<organism evidence="1">
    <name type="scientific">Penaeus monodon majanivirus A</name>
    <dbReference type="NCBI Taxonomy" id="2984271"/>
    <lineage>
        <taxon>Viruses</taxon>
        <taxon>Viruses incertae sedis</taxon>
        <taxon>Naldaviricetes</taxon>
        <taxon>Nimaviridae</taxon>
    </lineage>
</organism>
<evidence type="ECO:0000313" key="1">
    <source>
        <dbReference type="EMBL" id="BDT61952.1"/>
    </source>
</evidence>
<dbReference type="EMBL" id="LC738870">
    <property type="protein sequence ID" value="BDT61952.1"/>
    <property type="molecule type" value="Genomic_DNA"/>
</dbReference>
<sequence length="200" mass="24106">MQLLVDAFDSGIDKIMREWNLDDRYYSNLNDIELQYMLFEYERAKDDCDLIRLVETIMDKLRIYQIPPCQTDEIIRDMRKNVNNAMSGPIQIFRHDVMNTVDLIDEQDHLERYMNNVKDTANQHISNRWKVVKNKQNVLIEKLECVKKKLVDVCQRFNTVRRHYLDGREESLQRANIVEHQNDTLELPTFIQWRVEEQNT</sequence>
<name>A0A9C7BYH4_9VIRU</name>